<dbReference type="PANTHER" id="PTHR43133:SF8">
    <property type="entry name" value="RNA POLYMERASE SIGMA FACTOR HI_1459-RELATED"/>
    <property type="match status" value="1"/>
</dbReference>
<evidence type="ECO:0000256" key="3">
    <source>
        <dbReference type="ARBA" id="ARBA00023082"/>
    </source>
</evidence>
<dbReference type="SUPFAM" id="SSF88946">
    <property type="entry name" value="Sigma2 domain of RNA polymerase sigma factors"/>
    <property type="match status" value="1"/>
</dbReference>
<dbReference type="InterPro" id="IPR014284">
    <property type="entry name" value="RNA_pol_sigma-70_dom"/>
</dbReference>
<dbReference type="InterPro" id="IPR039425">
    <property type="entry name" value="RNA_pol_sigma-70-like"/>
</dbReference>
<dbReference type="InterPro" id="IPR036388">
    <property type="entry name" value="WH-like_DNA-bd_sf"/>
</dbReference>
<dbReference type="PANTHER" id="PTHR43133">
    <property type="entry name" value="RNA POLYMERASE ECF-TYPE SIGMA FACTO"/>
    <property type="match status" value="1"/>
</dbReference>
<protein>
    <submittedName>
        <fullName evidence="8">RNA polymerase sigma-70 factor, ECF subfamily</fullName>
    </submittedName>
</protein>
<dbReference type="GO" id="GO:0003677">
    <property type="term" value="F:DNA binding"/>
    <property type="evidence" value="ECO:0007669"/>
    <property type="project" value="UniProtKB-KW"/>
</dbReference>
<dbReference type="Proteomes" id="UP000242818">
    <property type="component" value="Unassembled WGS sequence"/>
</dbReference>
<dbReference type="GO" id="GO:0016987">
    <property type="term" value="F:sigma factor activity"/>
    <property type="evidence" value="ECO:0007669"/>
    <property type="project" value="UniProtKB-KW"/>
</dbReference>
<evidence type="ECO:0000256" key="2">
    <source>
        <dbReference type="ARBA" id="ARBA00023015"/>
    </source>
</evidence>
<dbReference type="EMBL" id="FMAR01000016">
    <property type="protein sequence ID" value="SCC58857.1"/>
    <property type="molecule type" value="Genomic_DNA"/>
</dbReference>
<dbReference type="AlphaFoldDB" id="A0A1C4FS45"/>
<organism evidence="8 9">
    <name type="scientific">Chitinophaga costaii</name>
    <dbReference type="NCBI Taxonomy" id="1335309"/>
    <lineage>
        <taxon>Bacteria</taxon>
        <taxon>Pseudomonadati</taxon>
        <taxon>Bacteroidota</taxon>
        <taxon>Chitinophagia</taxon>
        <taxon>Chitinophagales</taxon>
        <taxon>Chitinophagaceae</taxon>
        <taxon>Chitinophaga</taxon>
    </lineage>
</organism>
<dbReference type="Gene3D" id="1.10.10.10">
    <property type="entry name" value="Winged helix-like DNA-binding domain superfamily/Winged helix DNA-binding domain"/>
    <property type="match status" value="1"/>
</dbReference>
<comment type="similarity">
    <text evidence="1">Belongs to the sigma-70 factor family. ECF subfamily.</text>
</comment>
<keyword evidence="9" id="KW-1185">Reference proteome</keyword>
<evidence type="ECO:0000259" key="6">
    <source>
        <dbReference type="Pfam" id="PF04542"/>
    </source>
</evidence>
<dbReference type="Gene3D" id="1.10.1740.10">
    <property type="match status" value="1"/>
</dbReference>
<dbReference type="Pfam" id="PF04542">
    <property type="entry name" value="Sigma70_r2"/>
    <property type="match status" value="1"/>
</dbReference>
<dbReference type="GO" id="GO:0006352">
    <property type="term" value="P:DNA-templated transcription initiation"/>
    <property type="evidence" value="ECO:0007669"/>
    <property type="project" value="InterPro"/>
</dbReference>
<dbReference type="InterPro" id="IPR013324">
    <property type="entry name" value="RNA_pol_sigma_r3/r4-like"/>
</dbReference>
<evidence type="ECO:0000313" key="8">
    <source>
        <dbReference type="EMBL" id="SCC58857.1"/>
    </source>
</evidence>
<dbReference type="SUPFAM" id="SSF88659">
    <property type="entry name" value="Sigma3 and sigma4 domains of RNA polymerase sigma factors"/>
    <property type="match status" value="1"/>
</dbReference>
<name>A0A1C4FS45_9BACT</name>
<gene>
    <name evidence="8" type="ORF">GA0116948_116101</name>
</gene>
<evidence type="ECO:0000256" key="5">
    <source>
        <dbReference type="ARBA" id="ARBA00023163"/>
    </source>
</evidence>
<evidence type="ECO:0000256" key="4">
    <source>
        <dbReference type="ARBA" id="ARBA00023125"/>
    </source>
</evidence>
<keyword evidence="3" id="KW-0731">Sigma factor</keyword>
<dbReference type="CDD" id="cd06171">
    <property type="entry name" value="Sigma70_r4"/>
    <property type="match status" value="1"/>
</dbReference>
<dbReference type="NCBIfam" id="TIGR02937">
    <property type="entry name" value="sigma70-ECF"/>
    <property type="match status" value="1"/>
</dbReference>
<dbReference type="InterPro" id="IPR013249">
    <property type="entry name" value="RNA_pol_sigma70_r4_t2"/>
</dbReference>
<proteinExistence type="inferred from homology"/>
<evidence type="ECO:0000256" key="1">
    <source>
        <dbReference type="ARBA" id="ARBA00010641"/>
    </source>
</evidence>
<feature type="domain" description="RNA polymerase sigma factor 70 region 4 type 2" evidence="7">
    <location>
        <begin position="138"/>
        <end position="189"/>
    </location>
</feature>
<sequence>MQELPKKYGNGDRKGESRTCVSFIKHLSELSTEKTPRYRMTEKEYNKCVDLYADNLFRFIVKNLGHTEDARDVVQNAFEILWKHCQEVSFEKGKSYLFTVGYHNMIDHVRKVKRITLVDNFKEDSSIADTNVHNAREVMEKALARLSEVQRSLILLKDYEGYSYEEIGMIMELNPSQVKVYLHRARLHLKDYFVKIQNVI</sequence>
<keyword evidence="5" id="KW-0804">Transcription</keyword>
<evidence type="ECO:0000313" key="9">
    <source>
        <dbReference type="Proteomes" id="UP000242818"/>
    </source>
</evidence>
<dbReference type="Pfam" id="PF08281">
    <property type="entry name" value="Sigma70_r4_2"/>
    <property type="match status" value="1"/>
</dbReference>
<evidence type="ECO:0000259" key="7">
    <source>
        <dbReference type="Pfam" id="PF08281"/>
    </source>
</evidence>
<keyword evidence="4" id="KW-0238">DNA-binding</keyword>
<dbReference type="InterPro" id="IPR013325">
    <property type="entry name" value="RNA_pol_sigma_r2"/>
</dbReference>
<dbReference type="STRING" id="1335309.GA0116948_116101"/>
<accession>A0A1C4FS45</accession>
<keyword evidence="2" id="KW-0805">Transcription regulation</keyword>
<feature type="domain" description="RNA polymerase sigma-70 region 2" evidence="6">
    <location>
        <begin position="50"/>
        <end position="114"/>
    </location>
</feature>
<dbReference type="InterPro" id="IPR007627">
    <property type="entry name" value="RNA_pol_sigma70_r2"/>
</dbReference>
<reference evidence="8 9" key="1">
    <citation type="submission" date="2016-08" db="EMBL/GenBank/DDBJ databases">
        <authorList>
            <person name="Seilhamer J.J."/>
        </authorList>
    </citation>
    <scope>NUCLEOTIDE SEQUENCE [LARGE SCALE GENOMIC DNA]</scope>
    <source>
        <strain evidence="8 9">A37T2</strain>
    </source>
</reference>